<keyword evidence="2" id="KW-0677">Repeat</keyword>
<feature type="repeat" description="WD" evidence="3">
    <location>
        <begin position="58"/>
        <end position="89"/>
    </location>
</feature>
<dbReference type="InterPro" id="IPR040324">
    <property type="entry name" value="WDR44/Dgr2"/>
</dbReference>
<keyword evidence="5" id="KW-1185">Reference proteome</keyword>
<dbReference type="PROSITE" id="PS50294">
    <property type="entry name" value="WD_REPEATS_REGION"/>
    <property type="match status" value="2"/>
</dbReference>
<evidence type="ECO:0000256" key="3">
    <source>
        <dbReference type="PROSITE-ProRule" id="PRU00221"/>
    </source>
</evidence>
<reference evidence="4 5" key="1">
    <citation type="journal article" date="2018" name="PLoS ONE">
        <title>The draft genome of Kipferlia bialata reveals reductive genome evolution in fornicate parasites.</title>
        <authorList>
            <person name="Tanifuji G."/>
            <person name="Takabayashi S."/>
            <person name="Kume K."/>
            <person name="Takagi M."/>
            <person name="Nakayama T."/>
            <person name="Kamikawa R."/>
            <person name="Inagaki Y."/>
            <person name="Hashimoto T."/>
        </authorList>
    </citation>
    <scope>NUCLEOTIDE SEQUENCE [LARGE SCALE GENOMIC DNA]</scope>
    <source>
        <strain evidence="4">NY0173</strain>
    </source>
</reference>
<dbReference type="Gene3D" id="2.130.10.10">
    <property type="entry name" value="YVTN repeat-like/Quinoprotein amine dehydrogenase"/>
    <property type="match status" value="1"/>
</dbReference>
<evidence type="ECO:0000313" key="4">
    <source>
        <dbReference type="EMBL" id="GIQ80889.1"/>
    </source>
</evidence>
<dbReference type="PANTHER" id="PTHR14221:SF0">
    <property type="entry name" value="WD REPEAT-CONTAINING PROTEIN 44"/>
    <property type="match status" value="1"/>
</dbReference>
<dbReference type="OrthoDB" id="1932312at2759"/>
<dbReference type="Pfam" id="PF00400">
    <property type="entry name" value="WD40"/>
    <property type="match status" value="3"/>
</dbReference>
<dbReference type="SMART" id="SM00320">
    <property type="entry name" value="WD40"/>
    <property type="match status" value="5"/>
</dbReference>
<comment type="caution">
    <text evidence="4">The sequence shown here is derived from an EMBL/GenBank/DDBJ whole genome shotgun (WGS) entry which is preliminary data.</text>
</comment>
<dbReference type="InterPro" id="IPR001680">
    <property type="entry name" value="WD40_rpt"/>
</dbReference>
<evidence type="ECO:0000313" key="5">
    <source>
        <dbReference type="Proteomes" id="UP000265618"/>
    </source>
</evidence>
<evidence type="ECO:0000256" key="2">
    <source>
        <dbReference type="ARBA" id="ARBA00022737"/>
    </source>
</evidence>
<evidence type="ECO:0000256" key="1">
    <source>
        <dbReference type="ARBA" id="ARBA00022574"/>
    </source>
</evidence>
<sequence>MRLRLEIPAHSCPVWSCAASADGQFLATASADGVVCVWHVGQAAGALPLVDTEPLRRWTLHRAEVLSLTWAPSNFLLSASLDGDVRLWNPLRSECLGVFTHPSPVSAVCFNSDDDRIFFTTCLDRKLRRWDISRRQVVALDPGEQLTTLGFVGREREGGGRDGILLTGSYRGTVAVRQPSDLCLITAFSSRSQRGRRHKPHKVTGLCAGPRERTVLVTTSDSRLRLFSLVSYARIAKFRGHTYGGDVSQTGSAFVPPRSCAANTAAASLIAAPGDDGSVYLYDCAAILETDARNSMAGQGVKGWLRPGVGATFDMRKAYVLKVGSMPVTGLAAVQPQVAPQTSGVLGPFFLFVTDSSGVLRAYDSPG</sequence>
<accession>A0A9K3CPE7</accession>
<dbReference type="EMBL" id="BDIP01000263">
    <property type="protein sequence ID" value="GIQ80889.1"/>
    <property type="molecule type" value="Genomic_DNA"/>
</dbReference>
<dbReference type="PROSITE" id="PS50082">
    <property type="entry name" value="WD_REPEATS_2"/>
    <property type="match status" value="3"/>
</dbReference>
<dbReference type="Proteomes" id="UP000265618">
    <property type="component" value="Unassembled WGS sequence"/>
</dbReference>
<dbReference type="AlphaFoldDB" id="A0A9K3CPE7"/>
<organism evidence="4 5">
    <name type="scientific">Kipferlia bialata</name>
    <dbReference type="NCBI Taxonomy" id="797122"/>
    <lineage>
        <taxon>Eukaryota</taxon>
        <taxon>Metamonada</taxon>
        <taxon>Carpediemonas-like organisms</taxon>
        <taxon>Kipferlia</taxon>
    </lineage>
</organism>
<protein>
    <submittedName>
        <fullName evidence="4">Uncharacterized protein</fullName>
    </submittedName>
</protein>
<dbReference type="PANTHER" id="PTHR14221">
    <property type="entry name" value="WD REPEAT DOMAIN 44"/>
    <property type="match status" value="1"/>
</dbReference>
<keyword evidence="1 3" id="KW-0853">WD repeat</keyword>
<name>A0A9K3CPE7_9EUKA</name>
<dbReference type="InterPro" id="IPR015943">
    <property type="entry name" value="WD40/YVTN_repeat-like_dom_sf"/>
</dbReference>
<dbReference type="InterPro" id="IPR036322">
    <property type="entry name" value="WD40_repeat_dom_sf"/>
</dbReference>
<feature type="repeat" description="WD" evidence="3">
    <location>
        <begin position="98"/>
        <end position="140"/>
    </location>
</feature>
<gene>
    <name evidence="4" type="ORF">KIPB_001764</name>
</gene>
<feature type="repeat" description="WD" evidence="3">
    <location>
        <begin position="7"/>
        <end position="40"/>
    </location>
</feature>
<proteinExistence type="predicted"/>
<dbReference type="SUPFAM" id="SSF50978">
    <property type="entry name" value="WD40 repeat-like"/>
    <property type="match status" value="1"/>
</dbReference>